<dbReference type="SUPFAM" id="SSF52833">
    <property type="entry name" value="Thioredoxin-like"/>
    <property type="match status" value="1"/>
</dbReference>
<organism evidence="4 5">
    <name type="scientific">Henosepilachna vigintioctopunctata</name>
    <dbReference type="NCBI Taxonomy" id="420089"/>
    <lineage>
        <taxon>Eukaryota</taxon>
        <taxon>Metazoa</taxon>
        <taxon>Ecdysozoa</taxon>
        <taxon>Arthropoda</taxon>
        <taxon>Hexapoda</taxon>
        <taxon>Insecta</taxon>
        <taxon>Pterygota</taxon>
        <taxon>Neoptera</taxon>
        <taxon>Endopterygota</taxon>
        <taxon>Coleoptera</taxon>
        <taxon>Polyphaga</taxon>
        <taxon>Cucujiformia</taxon>
        <taxon>Coccinelloidea</taxon>
        <taxon>Coccinellidae</taxon>
        <taxon>Epilachninae</taxon>
        <taxon>Epilachnini</taxon>
        <taxon>Henosepilachna</taxon>
    </lineage>
</organism>
<dbReference type="PROSITE" id="PS50404">
    <property type="entry name" value="GST_NTER"/>
    <property type="match status" value="1"/>
</dbReference>
<sequence length="215" mass="24626">MSKKILYGIISSPPVRSVRILAKALNLDLEFKTVNVFQKDNLKEDYLKINPNHKIPSLDDNGFIVWDSHAIMMYLVDKYATNDSFYPKDLQKRTKVHQILFFDAEIFEKLRTIVILLYSGVSEIPTDKIEGVEDSYKSLNRLLQGNSYFTGNTVAICDISLLSTLLSLDVLVPINSKEYPSIKAWLTRMEDKDYIANVSGKKEITQLLTDLIKKK</sequence>
<dbReference type="SUPFAM" id="SSF47616">
    <property type="entry name" value="GST C-terminal domain-like"/>
    <property type="match status" value="1"/>
</dbReference>
<evidence type="ECO:0000256" key="1">
    <source>
        <dbReference type="ARBA" id="ARBA00011738"/>
    </source>
</evidence>
<dbReference type="SFLD" id="SFLDS00019">
    <property type="entry name" value="Glutathione_Transferase_(cytos"/>
    <property type="match status" value="1"/>
</dbReference>
<dbReference type="InterPro" id="IPR004046">
    <property type="entry name" value="GST_C"/>
</dbReference>
<evidence type="ECO:0000259" key="2">
    <source>
        <dbReference type="PROSITE" id="PS50404"/>
    </source>
</evidence>
<dbReference type="SFLD" id="SFLDG00358">
    <property type="entry name" value="Main_(cytGST)"/>
    <property type="match status" value="1"/>
</dbReference>
<dbReference type="PANTHER" id="PTHR43969:SF9">
    <property type="entry name" value="GLUTATHIONE S TRANSFERASE D10, ISOFORM A-RELATED"/>
    <property type="match status" value="1"/>
</dbReference>
<dbReference type="PROSITE" id="PS50405">
    <property type="entry name" value="GST_CTER"/>
    <property type="match status" value="1"/>
</dbReference>
<dbReference type="GO" id="GO:0006749">
    <property type="term" value="P:glutathione metabolic process"/>
    <property type="evidence" value="ECO:0007669"/>
    <property type="project" value="TreeGrafter"/>
</dbReference>
<dbReference type="InterPro" id="IPR004045">
    <property type="entry name" value="Glutathione_S-Trfase_N"/>
</dbReference>
<dbReference type="FunFam" id="1.20.1050.10:FF:000007">
    <property type="entry name" value="Glutathione S-transferase 1-1"/>
    <property type="match status" value="1"/>
</dbReference>
<proteinExistence type="predicted"/>
<gene>
    <name evidence="4" type="ORF">WA026_020017</name>
</gene>
<dbReference type="Gene3D" id="1.20.1050.10">
    <property type="match status" value="1"/>
</dbReference>
<protein>
    <submittedName>
        <fullName evidence="4">Uncharacterized protein</fullName>
    </submittedName>
</protein>
<dbReference type="Pfam" id="PF13417">
    <property type="entry name" value="GST_N_3"/>
    <property type="match status" value="1"/>
</dbReference>
<dbReference type="Gene3D" id="3.40.30.10">
    <property type="entry name" value="Glutaredoxin"/>
    <property type="match status" value="1"/>
</dbReference>
<dbReference type="Proteomes" id="UP001431783">
    <property type="component" value="Unassembled WGS sequence"/>
</dbReference>
<feature type="domain" description="GST N-terminal" evidence="2">
    <location>
        <begin position="2"/>
        <end position="83"/>
    </location>
</feature>
<dbReference type="Pfam" id="PF00043">
    <property type="entry name" value="GST_C"/>
    <property type="match status" value="1"/>
</dbReference>
<dbReference type="EMBL" id="JARQZJ010000104">
    <property type="protein sequence ID" value="KAK9887078.1"/>
    <property type="molecule type" value="Genomic_DNA"/>
</dbReference>
<keyword evidence="5" id="KW-1185">Reference proteome</keyword>
<dbReference type="FunFam" id="3.40.30.10:FF:000034">
    <property type="entry name" value="glutathione S-transferase 1"/>
    <property type="match status" value="1"/>
</dbReference>
<dbReference type="PANTHER" id="PTHR43969">
    <property type="entry name" value="GLUTATHIONE S TRANSFERASE D10, ISOFORM A-RELATED"/>
    <property type="match status" value="1"/>
</dbReference>
<feature type="domain" description="GST C-terminal" evidence="3">
    <location>
        <begin position="89"/>
        <end position="211"/>
    </location>
</feature>
<dbReference type="InterPro" id="IPR036249">
    <property type="entry name" value="Thioredoxin-like_sf"/>
</dbReference>
<dbReference type="CDD" id="cd03045">
    <property type="entry name" value="GST_N_Delta_Epsilon"/>
    <property type="match status" value="1"/>
</dbReference>
<comment type="caution">
    <text evidence="4">The sequence shown here is derived from an EMBL/GenBank/DDBJ whole genome shotgun (WGS) entry which is preliminary data.</text>
</comment>
<dbReference type="GO" id="GO:0004364">
    <property type="term" value="F:glutathione transferase activity"/>
    <property type="evidence" value="ECO:0007669"/>
    <property type="project" value="TreeGrafter"/>
</dbReference>
<name>A0AAW1UW64_9CUCU</name>
<dbReference type="AlphaFoldDB" id="A0AAW1UW64"/>
<dbReference type="InterPro" id="IPR040079">
    <property type="entry name" value="Glutathione_S-Trfase"/>
</dbReference>
<comment type="subunit">
    <text evidence="1">Homodimer.</text>
</comment>
<dbReference type="SFLD" id="SFLDG01153">
    <property type="entry name" value="Main.4:_Theta-like"/>
    <property type="match status" value="1"/>
</dbReference>
<dbReference type="InterPro" id="IPR010987">
    <property type="entry name" value="Glutathione-S-Trfase_C-like"/>
</dbReference>
<evidence type="ECO:0000313" key="5">
    <source>
        <dbReference type="Proteomes" id="UP001431783"/>
    </source>
</evidence>
<dbReference type="InterPro" id="IPR036282">
    <property type="entry name" value="Glutathione-S-Trfase_C_sf"/>
</dbReference>
<reference evidence="4 5" key="1">
    <citation type="submission" date="2023-03" db="EMBL/GenBank/DDBJ databases">
        <title>Genome insight into feeding habits of ladybird beetles.</title>
        <authorList>
            <person name="Li H.-S."/>
            <person name="Huang Y.-H."/>
            <person name="Pang H."/>
        </authorList>
    </citation>
    <scope>NUCLEOTIDE SEQUENCE [LARGE SCALE GENOMIC DNA]</scope>
    <source>
        <strain evidence="4">SYSU_2023b</strain>
        <tissue evidence="4">Whole body</tissue>
    </source>
</reference>
<evidence type="ECO:0000259" key="3">
    <source>
        <dbReference type="PROSITE" id="PS50405"/>
    </source>
</evidence>
<evidence type="ECO:0000313" key="4">
    <source>
        <dbReference type="EMBL" id="KAK9887078.1"/>
    </source>
</evidence>
<accession>A0AAW1UW64</accession>